<keyword evidence="5 7" id="KW-0472">Membrane</keyword>
<dbReference type="RefSeq" id="WP_204443569.1">
    <property type="nucleotide sequence ID" value="NZ_JACJKY010000001.1"/>
</dbReference>
<evidence type="ECO:0000256" key="5">
    <source>
        <dbReference type="ARBA" id="ARBA00023136"/>
    </source>
</evidence>
<feature type="transmembrane region" description="Helical" evidence="7">
    <location>
        <begin position="20"/>
        <end position="37"/>
    </location>
</feature>
<organism evidence="10 11">
    <name type="scientific">Merdimmobilis hominis</name>
    <dbReference type="NCBI Taxonomy" id="2897707"/>
    <lineage>
        <taxon>Bacteria</taxon>
        <taxon>Bacillati</taxon>
        <taxon>Bacillota</taxon>
        <taxon>Clostridia</taxon>
        <taxon>Eubacteriales</taxon>
        <taxon>Oscillospiraceae</taxon>
        <taxon>Merdimmobilis</taxon>
    </lineage>
</organism>
<evidence type="ECO:0000256" key="1">
    <source>
        <dbReference type="ARBA" id="ARBA00004651"/>
    </source>
</evidence>
<keyword evidence="3 7" id="KW-0812">Transmembrane</keyword>
<dbReference type="Proteomes" id="UP000774750">
    <property type="component" value="Unassembled WGS sequence"/>
</dbReference>
<evidence type="ECO:0000256" key="3">
    <source>
        <dbReference type="ARBA" id="ARBA00022692"/>
    </source>
</evidence>
<feature type="transmembrane region" description="Helical" evidence="7">
    <location>
        <begin position="752"/>
        <end position="772"/>
    </location>
</feature>
<feature type="transmembrane region" description="Helical" evidence="7">
    <location>
        <begin position="986"/>
        <end position="1008"/>
    </location>
</feature>
<feature type="transmembrane region" description="Helical" evidence="7">
    <location>
        <begin position="631"/>
        <end position="659"/>
    </location>
</feature>
<proteinExistence type="predicted"/>
<reference evidence="10" key="2">
    <citation type="journal article" date="2021" name="Sci. Rep.">
        <title>The distribution of antibiotic resistance genes in chicken gut microbiota commensals.</title>
        <authorList>
            <person name="Juricova H."/>
            <person name="Matiasovicova J."/>
            <person name="Kubasova T."/>
            <person name="Cejkova D."/>
            <person name="Rychlik I."/>
        </authorList>
    </citation>
    <scope>NUCLEOTIDE SEQUENCE</scope>
    <source>
        <strain evidence="10">An559</strain>
    </source>
</reference>
<evidence type="ECO:0000313" key="10">
    <source>
        <dbReference type="EMBL" id="MBM6919635.1"/>
    </source>
</evidence>
<dbReference type="AlphaFoldDB" id="A0A938X5U9"/>
<evidence type="ECO:0000259" key="9">
    <source>
        <dbReference type="Pfam" id="PF12704"/>
    </source>
</evidence>
<feature type="transmembrane region" description="Helical" evidence="7">
    <location>
        <begin position="582"/>
        <end position="603"/>
    </location>
</feature>
<evidence type="ECO:0000256" key="6">
    <source>
        <dbReference type="SAM" id="Coils"/>
    </source>
</evidence>
<comment type="subcellular location">
    <subcellularLocation>
        <location evidence="1">Cell membrane</location>
        <topology evidence="1">Multi-pass membrane protein</topology>
    </subcellularLocation>
</comment>
<reference evidence="10" key="1">
    <citation type="submission" date="2020-08" db="EMBL/GenBank/DDBJ databases">
        <authorList>
            <person name="Cejkova D."/>
            <person name="Kubasova T."/>
            <person name="Jahodarova E."/>
            <person name="Rychlik I."/>
        </authorList>
    </citation>
    <scope>NUCLEOTIDE SEQUENCE</scope>
    <source>
        <strain evidence="10">An559</strain>
    </source>
</reference>
<evidence type="ECO:0000256" key="2">
    <source>
        <dbReference type="ARBA" id="ARBA00022475"/>
    </source>
</evidence>
<dbReference type="InterPro" id="IPR025857">
    <property type="entry name" value="MacB_PCD"/>
</dbReference>
<keyword evidence="6" id="KW-0175">Coiled coil</keyword>
<feature type="transmembrane region" description="Helical" evidence="7">
    <location>
        <begin position="1083"/>
        <end position="1101"/>
    </location>
</feature>
<feature type="domain" description="ABC3 transporter permease C-terminal" evidence="8">
    <location>
        <begin position="586"/>
        <end position="701"/>
    </location>
</feature>
<dbReference type="PANTHER" id="PTHR30287">
    <property type="entry name" value="MEMBRANE COMPONENT OF PREDICTED ABC SUPERFAMILY METABOLITE UPTAKE TRANSPORTER"/>
    <property type="match status" value="1"/>
</dbReference>
<feature type="domain" description="ABC3 transporter permease C-terminal" evidence="8">
    <location>
        <begin position="992"/>
        <end position="1100"/>
    </location>
</feature>
<feature type="domain" description="MacB-like periplasmic core" evidence="9">
    <location>
        <begin position="756"/>
        <end position="960"/>
    </location>
</feature>
<keyword evidence="11" id="KW-1185">Reference proteome</keyword>
<sequence length="1118" mass="124707">MKHSFIKEILRDFLRNKSRFFSIVAIVALGAGFFGGIKATSIDMKQSIDAYYKENNLMDMRVMSTLGLTDDDVQTLSSLDGVEKAAGAYQYDTIIFPPNPEDAGEAGEHVVRIRSITEGINNSVLVEGRMPTAANEAVLVLNDSVPPSCEIGDTLEVNVQSDPDAENSLAETSFRIVGYVKNPLYLSSLSNSTTKGSGKVSSFLFTLPEAFSMEAYTEVYLTTDFSEELFTFGSSYEQEMDSIESEVESVSTDACERRRDELIGPAEEELDEATKQYEEGKKQAEEELSKGEQALAEAEKKLTDGKNEWELGKTELDFKISEGELQLSKTRTLLDESKKTLEESKVQLDAAKQQLDDGKAQLEQGEQLFQAALTGWETSKKLLDDVYESESTAKIRLEEAQAEYDRVMAESPEDTALVAQAKRDLLFAQAGVKGYEELSKAKTELNEQEQTLHEKRAEWEAGNAQYLAGLSEYQNGVQKLADGERQYTEGMNTLLQQKTEGLRVLNDSLAEIQQGEKELEENKALFTQKKAETEQKLSDAHEQLLDAQTKIDDVQTPTWYTQTRATDTVMSGFEQDADRVDAVAAVFPVFFFLVAALVCLTTMTRMIEEQRTQIGVLKALGYTSKAIIAKYLIFATVTSFIGCVVGLSVGFVVFPRVIWKAYSIMYTTPPIQTPFNWPLALLASAVFFAATILAAVAACYKELKEVPAGLIRPKPPKNGKRVFLERIPFIWGHLSFTQKLTMRNILRDKKRFFMTLIGVAGCTALMLTGFGLKDSITGIVSSQFNDLYHYDLNVVLNHVYSPEEPTERQQQILDLLHDSSEVKNTMIAAQEQVTATASNDESVDAYLFVPENDQVIEDFITFRDRRTKESCSSPSSGALITEKMADTLDLSVGDTISCKTSDGRTVSIPVEGITENYVYHYIYLSKDQYAQVFGGQAPEYRTIFVQTEEGADLSALSEQILENKEILSVTQIETMTQTFNDMFDRLNLIIVVLILSASLLAFVVLYNLTNINITERIREIATIKVLGFFDKEVDLYVFRENMILSLLGMILGCGLGVLLHQFVVTVAEVDMVMFHRTIAPLSYVYALLLTLVFTLAVQAAMHPRLTHVSMVESLKSVE</sequence>
<dbReference type="EMBL" id="JACJKY010000001">
    <property type="protein sequence ID" value="MBM6919635.1"/>
    <property type="molecule type" value="Genomic_DNA"/>
</dbReference>
<dbReference type="Pfam" id="PF12704">
    <property type="entry name" value="MacB_PCD"/>
    <property type="match status" value="1"/>
</dbReference>
<dbReference type="GO" id="GO:0005886">
    <property type="term" value="C:plasma membrane"/>
    <property type="evidence" value="ECO:0007669"/>
    <property type="project" value="UniProtKB-SubCell"/>
</dbReference>
<evidence type="ECO:0000256" key="4">
    <source>
        <dbReference type="ARBA" id="ARBA00022989"/>
    </source>
</evidence>
<gene>
    <name evidence="10" type="ORF">H6A12_00430</name>
</gene>
<accession>A0A938X5U9</accession>
<dbReference type="InterPro" id="IPR003838">
    <property type="entry name" value="ABC3_permease_C"/>
</dbReference>
<evidence type="ECO:0000313" key="11">
    <source>
        <dbReference type="Proteomes" id="UP000774750"/>
    </source>
</evidence>
<feature type="transmembrane region" description="Helical" evidence="7">
    <location>
        <begin position="679"/>
        <end position="700"/>
    </location>
</feature>
<feature type="transmembrane region" description="Helical" evidence="7">
    <location>
        <begin position="1043"/>
        <end position="1063"/>
    </location>
</feature>
<dbReference type="PANTHER" id="PTHR30287:SF1">
    <property type="entry name" value="INNER MEMBRANE PROTEIN"/>
    <property type="match status" value="1"/>
</dbReference>
<feature type="coiled-coil region" evidence="6">
    <location>
        <begin position="334"/>
        <end position="410"/>
    </location>
</feature>
<evidence type="ECO:0000256" key="7">
    <source>
        <dbReference type="SAM" id="Phobius"/>
    </source>
</evidence>
<keyword evidence="2" id="KW-1003">Cell membrane</keyword>
<protein>
    <submittedName>
        <fullName evidence="10">FtsX-like permease family protein</fullName>
    </submittedName>
</protein>
<dbReference type="InterPro" id="IPR038766">
    <property type="entry name" value="Membrane_comp_ABC_pdt"/>
</dbReference>
<dbReference type="Pfam" id="PF02687">
    <property type="entry name" value="FtsX"/>
    <property type="match status" value="2"/>
</dbReference>
<feature type="coiled-coil region" evidence="6">
    <location>
        <begin position="502"/>
        <end position="550"/>
    </location>
</feature>
<evidence type="ECO:0000259" key="8">
    <source>
        <dbReference type="Pfam" id="PF02687"/>
    </source>
</evidence>
<feature type="coiled-coil region" evidence="6">
    <location>
        <begin position="267"/>
        <end position="308"/>
    </location>
</feature>
<name>A0A938X5U9_9FIRM</name>
<comment type="caution">
    <text evidence="10">The sequence shown here is derived from an EMBL/GenBank/DDBJ whole genome shotgun (WGS) entry which is preliminary data.</text>
</comment>
<keyword evidence="4 7" id="KW-1133">Transmembrane helix</keyword>